<evidence type="ECO:0000313" key="5">
    <source>
        <dbReference type="Proteomes" id="UP000590442"/>
    </source>
</evidence>
<feature type="region of interest" description="Disordered" evidence="1">
    <location>
        <begin position="220"/>
        <end position="241"/>
    </location>
</feature>
<evidence type="ECO:0000256" key="2">
    <source>
        <dbReference type="SAM" id="SignalP"/>
    </source>
</evidence>
<dbReference type="Pfam" id="PF10988">
    <property type="entry name" value="DUF2807"/>
    <property type="match status" value="1"/>
</dbReference>
<proteinExistence type="predicted"/>
<protein>
    <recommendedName>
        <fullName evidence="3">Putative auto-transporter adhesin head GIN domain-containing protein</fullName>
    </recommendedName>
</protein>
<feature type="signal peptide" evidence="2">
    <location>
        <begin position="1"/>
        <end position="19"/>
    </location>
</feature>
<dbReference type="PANTHER" id="PTHR39200">
    <property type="entry name" value="HYPOTHETICAL EXPORTED PROTEIN"/>
    <property type="match status" value="1"/>
</dbReference>
<feature type="domain" description="Putative auto-transporter adhesin head GIN" evidence="3">
    <location>
        <begin position="40"/>
        <end position="225"/>
    </location>
</feature>
<evidence type="ECO:0000313" key="4">
    <source>
        <dbReference type="EMBL" id="NJB70463.1"/>
    </source>
</evidence>
<evidence type="ECO:0000256" key="1">
    <source>
        <dbReference type="SAM" id="MobiDB-lite"/>
    </source>
</evidence>
<dbReference type="RefSeq" id="WP_167961280.1">
    <property type="nucleotide sequence ID" value="NZ_JAATJJ010000001.1"/>
</dbReference>
<dbReference type="EMBL" id="JAATJJ010000001">
    <property type="protein sequence ID" value="NJB70463.1"/>
    <property type="molecule type" value="Genomic_DNA"/>
</dbReference>
<keyword evidence="2" id="KW-0732">Signal</keyword>
<gene>
    <name evidence="4" type="ORF">GGR42_000925</name>
</gene>
<dbReference type="PANTHER" id="PTHR39200:SF1">
    <property type="entry name" value="AUTO-TRANSPORTER ADHESIN HEAD GIN DOMAIN-CONTAINING PROTEIN-RELATED"/>
    <property type="match status" value="1"/>
</dbReference>
<accession>A0A846QW05</accession>
<dbReference type="Proteomes" id="UP000590442">
    <property type="component" value="Unassembled WGS sequence"/>
</dbReference>
<dbReference type="InterPro" id="IPR021255">
    <property type="entry name" value="DUF2807"/>
</dbReference>
<dbReference type="AlphaFoldDB" id="A0A846QW05"/>
<comment type="caution">
    <text evidence="4">The sequence shown here is derived from an EMBL/GenBank/DDBJ whole genome shotgun (WGS) entry which is preliminary data.</text>
</comment>
<organism evidence="4 5">
    <name type="scientific">Saonia flava</name>
    <dbReference type="NCBI Taxonomy" id="523696"/>
    <lineage>
        <taxon>Bacteria</taxon>
        <taxon>Pseudomonadati</taxon>
        <taxon>Bacteroidota</taxon>
        <taxon>Flavobacteriia</taxon>
        <taxon>Flavobacteriales</taxon>
        <taxon>Flavobacteriaceae</taxon>
        <taxon>Saonia</taxon>
    </lineage>
</organism>
<sequence length="241" mass="25324">MKKLMTLGLALLMVATVTAQWGRKIKGNGNIVTIERSVGDYDAVALSGFFDVDLVAGTEGELTLKGEENLLEYIKTEVKDGKLVIKVEKGVNLRPSNWNEGIHVTVPIESIDSATLSGSGDIVGETTIKTRHFKTSISGSGDISLDVEADTVSANMSGSGDIKLSGKTTDFEVSISGSGDIKAYDLEADNVDARVSGSADIKVTVNETLKARVAGSGDIHYRGNPKKIDSKSSGSGDISKG</sequence>
<dbReference type="Gene3D" id="2.160.20.120">
    <property type="match status" value="1"/>
</dbReference>
<feature type="chain" id="PRO_5032663059" description="Putative auto-transporter adhesin head GIN domain-containing protein" evidence="2">
    <location>
        <begin position="20"/>
        <end position="241"/>
    </location>
</feature>
<feature type="compositionally biased region" description="Low complexity" evidence="1">
    <location>
        <begin position="231"/>
        <end position="241"/>
    </location>
</feature>
<keyword evidence="5" id="KW-1185">Reference proteome</keyword>
<reference evidence="4 5" key="1">
    <citation type="submission" date="2020-03" db="EMBL/GenBank/DDBJ databases">
        <title>Genomic Encyclopedia of Type Strains, Phase IV (KMG-IV): sequencing the most valuable type-strain genomes for metagenomic binning, comparative biology and taxonomic classification.</title>
        <authorList>
            <person name="Goeker M."/>
        </authorList>
    </citation>
    <scope>NUCLEOTIDE SEQUENCE [LARGE SCALE GENOMIC DNA]</scope>
    <source>
        <strain evidence="4 5">DSM 29762</strain>
    </source>
</reference>
<name>A0A846QW05_9FLAO</name>
<evidence type="ECO:0000259" key="3">
    <source>
        <dbReference type="Pfam" id="PF10988"/>
    </source>
</evidence>